<evidence type="ECO:0000256" key="2">
    <source>
        <dbReference type="SAM" id="SignalP"/>
    </source>
</evidence>
<keyword evidence="2" id="KW-0732">Signal</keyword>
<feature type="compositionally biased region" description="Basic and acidic residues" evidence="1">
    <location>
        <begin position="50"/>
        <end position="72"/>
    </location>
</feature>
<accession>A0ABV2D4Z2</accession>
<feature type="region of interest" description="Disordered" evidence="1">
    <location>
        <begin position="44"/>
        <end position="109"/>
    </location>
</feature>
<dbReference type="EMBL" id="JBEWLY010000025">
    <property type="protein sequence ID" value="MET1756927.1"/>
    <property type="molecule type" value="Genomic_DNA"/>
</dbReference>
<gene>
    <name evidence="3" type="ORF">ABVV53_15905</name>
</gene>
<comment type="caution">
    <text evidence="3">The sequence shown here is derived from an EMBL/GenBank/DDBJ whole genome shotgun (WGS) entry which is preliminary data.</text>
</comment>
<evidence type="ECO:0008006" key="5">
    <source>
        <dbReference type="Google" id="ProtNLM"/>
    </source>
</evidence>
<evidence type="ECO:0000313" key="3">
    <source>
        <dbReference type="EMBL" id="MET1756927.1"/>
    </source>
</evidence>
<dbReference type="PROSITE" id="PS51257">
    <property type="entry name" value="PROKAR_LIPOPROTEIN"/>
    <property type="match status" value="1"/>
</dbReference>
<sequence length="109" mass="12225">MNIKTPALLATIALLTLSGCVARTAVGVITAPVRVASKAVDIATTSQSEADEKRGREIRRREERLGKLQRSYDKHRRQCEQGDQPACETARNEYDQLQDSLPTVPYERR</sequence>
<evidence type="ECO:0000313" key="4">
    <source>
        <dbReference type="Proteomes" id="UP001548713"/>
    </source>
</evidence>
<reference evidence="3 4" key="1">
    <citation type="submission" date="2024-07" db="EMBL/GenBank/DDBJ databases">
        <title>Novosphingobium kalidii RD2P27.</title>
        <authorList>
            <person name="Sun J.-Q."/>
        </authorList>
    </citation>
    <scope>NUCLEOTIDE SEQUENCE [LARGE SCALE GENOMIC DNA]</scope>
    <source>
        <strain evidence="3 4">RD2P27</strain>
    </source>
</reference>
<proteinExistence type="predicted"/>
<evidence type="ECO:0000256" key="1">
    <source>
        <dbReference type="SAM" id="MobiDB-lite"/>
    </source>
</evidence>
<feature type="chain" id="PRO_5045256649" description="Lipoprotein" evidence="2">
    <location>
        <begin position="23"/>
        <end position="109"/>
    </location>
</feature>
<name>A0ABV2D4Z2_9SPHN</name>
<protein>
    <recommendedName>
        <fullName evidence="5">Lipoprotein</fullName>
    </recommendedName>
</protein>
<keyword evidence="4" id="KW-1185">Reference proteome</keyword>
<feature type="signal peptide" evidence="2">
    <location>
        <begin position="1"/>
        <end position="22"/>
    </location>
</feature>
<organism evidence="3 4">
    <name type="scientific">Novosphingobium kalidii</name>
    <dbReference type="NCBI Taxonomy" id="3230299"/>
    <lineage>
        <taxon>Bacteria</taxon>
        <taxon>Pseudomonadati</taxon>
        <taxon>Pseudomonadota</taxon>
        <taxon>Alphaproteobacteria</taxon>
        <taxon>Sphingomonadales</taxon>
        <taxon>Sphingomonadaceae</taxon>
        <taxon>Novosphingobium</taxon>
    </lineage>
</organism>
<dbReference type="Proteomes" id="UP001548713">
    <property type="component" value="Unassembled WGS sequence"/>
</dbReference>
<dbReference type="RefSeq" id="WP_353985417.1">
    <property type="nucleotide sequence ID" value="NZ_JBEWLY010000025.1"/>
</dbReference>